<gene>
    <name evidence="2" type="ORF">G6N74_15110</name>
</gene>
<keyword evidence="1" id="KW-1133">Transmembrane helix</keyword>
<protein>
    <submittedName>
        <fullName evidence="2">Uncharacterized protein</fullName>
    </submittedName>
</protein>
<keyword evidence="1" id="KW-0472">Membrane</keyword>
<keyword evidence="1" id="KW-0812">Transmembrane</keyword>
<organism evidence="2 3">
    <name type="scientific">Mesorhizobium zhangyense</name>
    <dbReference type="NCBI Taxonomy" id="1776730"/>
    <lineage>
        <taxon>Bacteria</taxon>
        <taxon>Pseudomonadati</taxon>
        <taxon>Pseudomonadota</taxon>
        <taxon>Alphaproteobacteria</taxon>
        <taxon>Hyphomicrobiales</taxon>
        <taxon>Phyllobacteriaceae</taxon>
        <taxon>Mesorhizobium</taxon>
    </lineage>
</organism>
<proteinExistence type="predicted"/>
<evidence type="ECO:0000256" key="1">
    <source>
        <dbReference type="SAM" id="Phobius"/>
    </source>
</evidence>
<dbReference type="AlphaFoldDB" id="A0A7C9R7Z7"/>
<keyword evidence="3" id="KW-1185">Reference proteome</keyword>
<name>A0A7C9R7Z7_9HYPH</name>
<comment type="caution">
    <text evidence="2">The sequence shown here is derived from an EMBL/GenBank/DDBJ whole genome shotgun (WGS) entry which is preliminary data.</text>
</comment>
<evidence type="ECO:0000313" key="2">
    <source>
        <dbReference type="EMBL" id="NGN42397.1"/>
    </source>
</evidence>
<dbReference type="RefSeq" id="WP_165118684.1">
    <property type="nucleotide sequence ID" value="NZ_JAAKZG010000005.1"/>
</dbReference>
<dbReference type="EMBL" id="JAAKZG010000005">
    <property type="protein sequence ID" value="NGN42397.1"/>
    <property type="molecule type" value="Genomic_DNA"/>
</dbReference>
<sequence length="58" mass="6252">MPKTIPTDKARQGRRGWQVLVVLICALLLAVAAWFAVELYGKSIEPGADQPAATSQTN</sequence>
<dbReference type="Proteomes" id="UP000481252">
    <property type="component" value="Unassembled WGS sequence"/>
</dbReference>
<accession>A0A7C9R7Z7</accession>
<feature type="transmembrane region" description="Helical" evidence="1">
    <location>
        <begin position="20"/>
        <end position="37"/>
    </location>
</feature>
<reference evidence="2 3" key="1">
    <citation type="submission" date="2020-02" db="EMBL/GenBank/DDBJ databases">
        <title>Genome sequence of the type strain CGMCC 1.15528 of Mesorhizobium zhangyense.</title>
        <authorList>
            <person name="Gao J."/>
            <person name="Sun J."/>
        </authorList>
    </citation>
    <scope>NUCLEOTIDE SEQUENCE [LARGE SCALE GENOMIC DNA]</scope>
    <source>
        <strain evidence="2 3">CGMCC 1.15528</strain>
    </source>
</reference>
<evidence type="ECO:0000313" key="3">
    <source>
        <dbReference type="Proteomes" id="UP000481252"/>
    </source>
</evidence>